<evidence type="ECO:0000313" key="3">
    <source>
        <dbReference type="Proteomes" id="UP001430953"/>
    </source>
</evidence>
<keyword evidence="1" id="KW-0812">Transmembrane</keyword>
<dbReference type="Proteomes" id="UP001430953">
    <property type="component" value="Unassembled WGS sequence"/>
</dbReference>
<name>A0AAW2GJT3_9HYME</name>
<evidence type="ECO:0000256" key="1">
    <source>
        <dbReference type="SAM" id="Phobius"/>
    </source>
</evidence>
<protein>
    <submittedName>
        <fullName evidence="2">Uncharacterized protein</fullName>
    </submittedName>
</protein>
<comment type="caution">
    <text evidence="2">The sequence shown here is derived from an EMBL/GenBank/DDBJ whole genome shotgun (WGS) entry which is preliminary data.</text>
</comment>
<accession>A0AAW2GJT3</accession>
<dbReference type="EMBL" id="JADYXP020000003">
    <property type="protein sequence ID" value="KAL0127765.1"/>
    <property type="molecule type" value="Genomic_DNA"/>
</dbReference>
<organism evidence="2 3">
    <name type="scientific">Cardiocondyla obscurior</name>
    <dbReference type="NCBI Taxonomy" id="286306"/>
    <lineage>
        <taxon>Eukaryota</taxon>
        <taxon>Metazoa</taxon>
        <taxon>Ecdysozoa</taxon>
        <taxon>Arthropoda</taxon>
        <taxon>Hexapoda</taxon>
        <taxon>Insecta</taxon>
        <taxon>Pterygota</taxon>
        <taxon>Neoptera</taxon>
        <taxon>Endopterygota</taxon>
        <taxon>Hymenoptera</taxon>
        <taxon>Apocrita</taxon>
        <taxon>Aculeata</taxon>
        <taxon>Formicoidea</taxon>
        <taxon>Formicidae</taxon>
        <taxon>Myrmicinae</taxon>
        <taxon>Cardiocondyla</taxon>
    </lineage>
</organism>
<proteinExistence type="predicted"/>
<keyword evidence="1" id="KW-1133">Transmembrane helix</keyword>
<keyword evidence="1" id="KW-0472">Membrane</keyword>
<reference evidence="2 3" key="1">
    <citation type="submission" date="2023-03" db="EMBL/GenBank/DDBJ databases">
        <title>High recombination rates correlate with genetic variation in Cardiocondyla obscurior ants.</title>
        <authorList>
            <person name="Errbii M."/>
        </authorList>
    </citation>
    <scope>NUCLEOTIDE SEQUENCE [LARGE SCALE GENOMIC DNA]</scope>
    <source>
        <strain evidence="2">Alpha-2009</strain>
        <tissue evidence="2">Whole body</tissue>
    </source>
</reference>
<dbReference type="AlphaFoldDB" id="A0AAW2GJT3"/>
<sequence length="227" mass="26103">MCRGIACTSIAIAPRDPRGTRKDCIYFRRSIRAKARKAGVQLLGRVAMFDSCYDTRGINPSALRFCCHSIRLNKMVENRIKEILKRGAGRNQCPLENPSTTRSAPRRVEISPKRICMLRHRYSGPLRKLSSRQPRHAFRAHSLIPCILAAIESRPAATRRCYEMHAITSALVLNLSVVVSQNIKLIFFNIFFSLLFFFYIKKRSRTYIFGLYRGRRNLVPSISPNLR</sequence>
<evidence type="ECO:0000313" key="2">
    <source>
        <dbReference type="EMBL" id="KAL0127765.1"/>
    </source>
</evidence>
<keyword evidence="3" id="KW-1185">Reference proteome</keyword>
<gene>
    <name evidence="2" type="ORF">PUN28_003184</name>
</gene>
<feature type="transmembrane region" description="Helical" evidence="1">
    <location>
        <begin position="183"/>
        <end position="200"/>
    </location>
</feature>